<protein>
    <recommendedName>
        <fullName evidence="1">GSCFA domain-containing protein</fullName>
    </recommendedName>
</protein>
<gene>
    <name evidence="2" type="ORF">HMPREF1068_01161</name>
</gene>
<comment type="caution">
    <text evidence="2">The sequence shown here is derived from an EMBL/GenBank/DDBJ whole genome shotgun (WGS) entry which is preliminary data.</text>
</comment>
<dbReference type="eggNOG" id="COG2755">
    <property type="taxonomic scope" value="Bacteria"/>
</dbReference>
<evidence type="ECO:0000259" key="1">
    <source>
        <dbReference type="Pfam" id="PF08885"/>
    </source>
</evidence>
<proteinExistence type="predicted"/>
<name>I9GWW6_9BACE</name>
<dbReference type="Proteomes" id="UP000003089">
    <property type="component" value="Unassembled WGS sequence"/>
</dbReference>
<sequence>MPIIIWCGFVKYNVANRHISILFNWYIIMNFTTLVELPKGLPPITHARQLLLLGSCFAENIGNLLKDNFFRCDINPFGILYNPLSVSEALRQILSGKTYTTSDLFFFRDCWHSAMHHGAFSAALPNDVLQNINTRLQQAHARIKDVDWLLLTWGTAWVYEQGENKRIVSNCHKQPEKLFVRRKLAVEEIVKEYTCLLRELREQNPGLKVLLTVSPIRHIRDGMHANQISKATLLLATEQLQTLFPEFVFYFPSYEIVLDELRDYRFYADDMLHPSPVAIRYLWERFSEAFFSDETKKIMEECESIRKAQAHRPFHPGSEEHKRFLGQIVLKIERLNRKHPYLEFE</sequence>
<dbReference type="EMBL" id="AGXS01000015">
    <property type="protein sequence ID" value="EIY51614.1"/>
    <property type="molecule type" value="Genomic_DNA"/>
</dbReference>
<dbReference type="HOGENOM" id="CLU_075057_0_0_10"/>
<organism evidence="2 3">
    <name type="scientific">Bacteroides nordii CL02T12C05</name>
    <dbReference type="NCBI Taxonomy" id="997884"/>
    <lineage>
        <taxon>Bacteria</taxon>
        <taxon>Pseudomonadati</taxon>
        <taxon>Bacteroidota</taxon>
        <taxon>Bacteroidia</taxon>
        <taxon>Bacteroidales</taxon>
        <taxon>Bacteroidaceae</taxon>
        <taxon>Bacteroides</taxon>
    </lineage>
</organism>
<dbReference type="GO" id="GO:0016788">
    <property type="term" value="F:hydrolase activity, acting on ester bonds"/>
    <property type="evidence" value="ECO:0007669"/>
    <property type="project" value="UniProtKB-ARBA"/>
</dbReference>
<dbReference type="AlphaFoldDB" id="I9GWW6"/>
<keyword evidence="3" id="KW-1185">Reference proteome</keyword>
<reference evidence="2 3" key="1">
    <citation type="submission" date="2012-02" db="EMBL/GenBank/DDBJ databases">
        <title>The Genome Sequence of Bacteroides nordii CL02T12C05.</title>
        <authorList>
            <consortium name="The Broad Institute Genome Sequencing Platform"/>
            <person name="Earl A."/>
            <person name="Ward D."/>
            <person name="Feldgarden M."/>
            <person name="Gevers D."/>
            <person name="Zitomersky N.L."/>
            <person name="Coyne M.J."/>
            <person name="Comstock L.E."/>
            <person name="Young S.K."/>
            <person name="Zeng Q."/>
            <person name="Gargeya S."/>
            <person name="Fitzgerald M."/>
            <person name="Haas B."/>
            <person name="Abouelleil A."/>
            <person name="Alvarado L."/>
            <person name="Arachchi H.M."/>
            <person name="Berlin A."/>
            <person name="Chapman S.B."/>
            <person name="Gearin G."/>
            <person name="Goldberg J."/>
            <person name="Griggs A."/>
            <person name="Gujja S."/>
            <person name="Hansen M."/>
            <person name="Heiman D."/>
            <person name="Howarth C."/>
            <person name="Larimer J."/>
            <person name="Lui A."/>
            <person name="MacDonald P.J.P."/>
            <person name="McCowen C."/>
            <person name="Montmayeur A."/>
            <person name="Murphy C."/>
            <person name="Neiman D."/>
            <person name="Pearson M."/>
            <person name="Priest M."/>
            <person name="Roberts A."/>
            <person name="Saif S."/>
            <person name="Shea T."/>
            <person name="Sisk P."/>
            <person name="Stolte C."/>
            <person name="Sykes S."/>
            <person name="Wortman J."/>
            <person name="Nusbaum C."/>
            <person name="Birren B."/>
        </authorList>
    </citation>
    <scope>NUCLEOTIDE SEQUENCE [LARGE SCALE GENOMIC DNA]</scope>
    <source>
        <strain evidence="2 3">CL02T12C05</strain>
    </source>
</reference>
<evidence type="ECO:0000313" key="2">
    <source>
        <dbReference type="EMBL" id="EIY51614.1"/>
    </source>
</evidence>
<evidence type="ECO:0000313" key="3">
    <source>
        <dbReference type="Proteomes" id="UP000003089"/>
    </source>
</evidence>
<dbReference type="Gene3D" id="3.40.50.1110">
    <property type="entry name" value="SGNH hydrolase"/>
    <property type="match status" value="1"/>
</dbReference>
<dbReference type="InterPro" id="IPR036514">
    <property type="entry name" value="SGNH_hydro_sf"/>
</dbReference>
<accession>I9GWW6</accession>
<dbReference type="SUPFAM" id="SSF52266">
    <property type="entry name" value="SGNH hydrolase"/>
    <property type="match status" value="1"/>
</dbReference>
<dbReference type="PATRIC" id="fig|997884.3.peg.1178"/>
<feature type="domain" description="GSCFA" evidence="1">
    <location>
        <begin position="50"/>
        <end position="286"/>
    </location>
</feature>
<dbReference type="Pfam" id="PF08885">
    <property type="entry name" value="GSCFA"/>
    <property type="match status" value="1"/>
</dbReference>
<dbReference type="STRING" id="997884.HMPREF1068_01161"/>
<dbReference type="InterPro" id="IPR014982">
    <property type="entry name" value="GSCFA"/>
</dbReference>